<keyword evidence="3 5" id="KW-1133">Transmembrane helix</keyword>
<organism evidence="6 7">
    <name type="scientific">Suillus placidus</name>
    <dbReference type="NCBI Taxonomy" id="48579"/>
    <lineage>
        <taxon>Eukaryota</taxon>
        <taxon>Fungi</taxon>
        <taxon>Dikarya</taxon>
        <taxon>Basidiomycota</taxon>
        <taxon>Agaricomycotina</taxon>
        <taxon>Agaricomycetes</taxon>
        <taxon>Agaricomycetidae</taxon>
        <taxon>Boletales</taxon>
        <taxon>Suillineae</taxon>
        <taxon>Suillaceae</taxon>
        <taxon>Suillus</taxon>
    </lineage>
</organism>
<dbReference type="EMBL" id="JABBWD010000023">
    <property type="protein sequence ID" value="KAG1776930.1"/>
    <property type="molecule type" value="Genomic_DNA"/>
</dbReference>
<comment type="similarity">
    <text evidence="5">Belongs to the PRA1 family.</text>
</comment>
<reference evidence="6" key="1">
    <citation type="journal article" date="2020" name="New Phytol.">
        <title>Comparative genomics reveals dynamic genome evolution in host specialist ectomycorrhizal fungi.</title>
        <authorList>
            <person name="Lofgren L.A."/>
            <person name="Nguyen N.H."/>
            <person name="Vilgalys R."/>
            <person name="Ruytinx J."/>
            <person name="Liao H.L."/>
            <person name="Branco S."/>
            <person name="Kuo A."/>
            <person name="LaButti K."/>
            <person name="Lipzen A."/>
            <person name="Andreopoulos W."/>
            <person name="Pangilinan J."/>
            <person name="Riley R."/>
            <person name="Hundley H."/>
            <person name="Na H."/>
            <person name="Barry K."/>
            <person name="Grigoriev I.V."/>
            <person name="Stajich J.E."/>
            <person name="Kennedy P.G."/>
        </authorList>
    </citation>
    <scope>NUCLEOTIDE SEQUENCE</scope>
    <source>
        <strain evidence="6">DOB743</strain>
    </source>
</reference>
<evidence type="ECO:0000256" key="5">
    <source>
        <dbReference type="RuleBase" id="RU363107"/>
    </source>
</evidence>
<comment type="subcellular location">
    <subcellularLocation>
        <location evidence="1 5">Membrane</location>
        <topology evidence="1 5">Multi-pass membrane protein</topology>
    </subcellularLocation>
</comment>
<keyword evidence="7" id="KW-1185">Reference proteome</keyword>
<dbReference type="AlphaFoldDB" id="A0A9P6ZVC4"/>
<dbReference type="InterPro" id="IPR004895">
    <property type="entry name" value="Prenylated_rab_accept_PRA1"/>
</dbReference>
<comment type="caution">
    <text evidence="6">The sequence shown here is derived from an EMBL/GenBank/DDBJ whole genome shotgun (WGS) entry which is preliminary data.</text>
</comment>
<dbReference type="PANTHER" id="PTHR19317">
    <property type="entry name" value="PRENYLATED RAB ACCEPTOR 1-RELATED"/>
    <property type="match status" value="1"/>
</dbReference>
<accession>A0A9P6ZVC4</accession>
<evidence type="ECO:0000256" key="2">
    <source>
        <dbReference type="ARBA" id="ARBA00022692"/>
    </source>
</evidence>
<dbReference type="Pfam" id="PF03208">
    <property type="entry name" value="PRA1"/>
    <property type="match status" value="1"/>
</dbReference>
<protein>
    <recommendedName>
        <fullName evidence="5">PRA1 family protein</fullName>
    </recommendedName>
</protein>
<dbReference type="OrthoDB" id="63113at2759"/>
<keyword evidence="2 5" id="KW-0812">Transmembrane</keyword>
<proteinExistence type="inferred from homology"/>
<gene>
    <name evidence="6" type="ORF">EV702DRAFT_970566</name>
</gene>
<evidence type="ECO:0000313" key="7">
    <source>
        <dbReference type="Proteomes" id="UP000714275"/>
    </source>
</evidence>
<sequence>MEAVIRVTDALKSFRETRLSTLRTPAEFFDVHRISRPADFNTAVSRLTYNTRYFSGNYTLIVAALAVYSIIASPLLLLSLIFLFGGFAVINRFGATSLSLYGQFVSQKSLYTGLFVIGIPLLWFSSPFMTLFWLIGASAFLILTHACLIEPGVESEYANIEGAV</sequence>
<evidence type="ECO:0000313" key="6">
    <source>
        <dbReference type="EMBL" id="KAG1776930.1"/>
    </source>
</evidence>
<evidence type="ECO:0000256" key="1">
    <source>
        <dbReference type="ARBA" id="ARBA00004141"/>
    </source>
</evidence>
<dbReference type="GO" id="GO:0016020">
    <property type="term" value="C:membrane"/>
    <property type="evidence" value="ECO:0007669"/>
    <property type="project" value="UniProtKB-SubCell"/>
</dbReference>
<keyword evidence="4 5" id="KW-0472">Membrane</keyword>
<evidence type="ECO:0000256" key="3">
    <source>
        <dbReference type="ARBA" id="ARBA00022989"/>
    </source>
</evidence>
<name>A0A9P6ZVC4_9AGAM</name>
<feature type="transmembrane region" description="Helical" evidence="5">
    <location>
        <begin position="109"/>
        <end position="125"/>
    </location>
</feature>
<feature type="transmembrane region" description="Helical" evidence="5">
    <location>
        <begin position="58"/>
        <end position="89"/>
    </location>
</feature>
<evidence type="ECO:0000256" key="4">
    <source>
        <dbReference type="ARBA" id="ARBA00023136"/>
    </source>
</evidence>
<dbReference type="GO" id="GO:0005794">
    <property type="term" value="C:Golgi apparatus"/>
    <property type="evidence" value="ECO:0007669"/>
    <property type="project" value="TreeGrafter"/>
</dbReference>
<dbReference type="PANTHER" id="PTHR19317:SF0">
    <property type="entry name" value="PRENYLATED RAB ACCEPTOR PROTEIN 1"/>
    <property type="match status" value="1"/>
</dbReference>
<dbReference type="Proteomes" id="UP000714275">
    <property type="component" value="Unassembled WGS sequence"/>
</dbReference>